<accession>A0ACC7M1X3</accession>
<evidence type="ECO:0000313" key="2">
    <source>
        <dbReference type="Proteomes" id="UP001615411"/>
    </source>
</evidence>
<reference evidence="1" key="1">
    <citation type="submission" date="2024-10" db="EMBL/GenBank/DDBJ databases">
        <title>Aeromonas and Pseudomonas from the Cagarras Archipelago, Rio de Janeiro, Brazil.</title>
        <authorList>
            <person name="Canellas A.L.B."/>
            <person name="Laport M.S."/>
        </authorList>
    </citation>
    <scope>NUCLEOTIDE SEQUENCE</scope>
    <source>
        <strain evidence="1">ACP-7</strain>
    </source>
</reference>
<dbReference type="EC" id="2.3.-.-" evidence="1"/>
<keyword evidence="1" id="KW-0012">Acyltransferase</keyword>
<organism evidence="1 2">
    <name type="scientific">Pseudomonas caricapapayae</name>
    <dbReference type="NCBI Taxonomy" id="46678"/>
    <lineage>
        <taxon>Bacteria</taxon>
        <taxon>Pseudomonadati</taxon>
        <taxon>Pseudomonadota</taxon>
        <taxon>Gammaproteobacteria</taxon>
        <taxon>Pseudomonadales</taxon>
        <taxon>Pseudomonadaceae</taxon>
        <taxon>Pseudomonas</taxon>
    </lineage>
</organism>
<sequence length="387" mass="42086">MAERSDRHLQHAQGVTGMGGITTDDKHRLALIDALRCFAAFWVVLYHMSEGNHIPTLLAAIPGWVKAAVFDAGHLGVPIFFVLSGIVMAATTFNVPMNRVNAANFVARRFVRLAPPYYAAVALGVSVIATKHMFGQSDIAIPSVTDILGHLLFLQGFLGINNIMTVFWTLCVEVQFYIAFALLLWLADQARGKQTFNARNLAIWTSALLALLWPTGLVQSIGWQGGFIGFWFSFMAGVLCAQALNGTAQSRSIAVGYCAVVLLIGVATNNTFAIAAGLTGVAFCFLVTKSATLGFVSSYPVQKIGLISYSLYLFHSPVTGSFMRVFRRFMPTSIASDLLATVLIIATCILFAAIAYVLFERPAIAWSRRIKFKRTDTAVPQPDVTSN</sequence>
<evidence type="ECO:0000313" key="1">
    <source>
        <dbReference type="EMBL" id="MFJ1340504.1"/>
    </source>
</evidence>
<comment type="caution">
    <text evidence="1">The sequence shown here is derived from an EMBL/GenBank/DDBJ whole genome shotgun (WGS) entry which is preliminary data.</text>
</comment>
<keyword evidence="2" id="KW-1185">Reference proteome</keyword>
<dbReference type="EMBL" id="JBIUGF010000080">
    <property type="protein sequence ID" value="MFJ1340504.1"/>
    <property type="molecule type" value="Genomic_DNA"/>
</dbReference>
<name>A0ACC7M1X3_9PSED</name>
<proteinExistence type="predicted"/>
<protein>
    <submittedName>
        <fullName evidence="1">Acyltransferase family protein</fullName>
        <ecNumber evidence="1">2.3.-.-</ecNumber>
    </submittedName>
</protein>
<keyword evidence="1" id="KW-0808">Transferase</keyword>
<gene>
    <name evidence="1" type="ORF">ACIKP7_20475</name>
</gene>
<dbReference type="Proteomes" id="UP001615411">
    <property type="component" value="Unassembled WGS sequence"/>
</dbReference>